<reference evidence="1 2" key="1">
    <citation type="submission" date="2024-11" db="EMBL/GenBank/DDBJ databases">
        <title>Chromosome-level genome assembly of the freshwater bivalve Anodonta woodiana.</title>
        <authorList>
            <person name="Chen X."/>
        </authorList>
    </citation>
    <scope>NUCLEOTIDE SEQUENCE [LARGE SCALE GENOMIC DNA]</scope>
    <source>
        <strain evidence="1">MN2024</strain>
        <tissue evidence="1">Gills</tissue>
    </source>
</reference>
<protein>
    <submittedName>
        <fullName evidence="1">Uncharacterized protein</fullName>
    </submittedName>
</protein>
<dbReference type="Proteomes" id="UP001634394">
    <property type="component" value="Unassembled WGS sequence"/>
</dbReference>
<evidence type="ECO:0000313" key="2">
    <source>
        <dbReference type="Proteomes" id="UP001634394"/>
    </source>
</evidence>
<accession>A0ABD3UFW4</accession>
<proteinExistence type="predicted"/>
<dbReference type="AlphaFoldDB" id="A0ABD3UFW4"/>
<comment type="caution">
    <text evidence="1">The sequence shown here is derived from an EMBL/GenBank/DDBJ whole genome shotgun (WGS) entry which is preliminary data.</text>
</comment>
<sequence>MDHFSTFHLLGSLVQKTQAEVNLALPNMLNNGSESGALDMLLQQRPGSSDNVHKQLGNRVLEVNIVVMKDNYHGDDPTPCHMWLPLVQC</sequence>
<organism evidence="1 2">
    <name type="scientific">Sinanodonta woodiana</name>
    <name type="common">Chinese pond mussel</name>
    <name type="synonym">Anodonta woodiana</name>
    <dbReference type="NCBI Taxonomy" id="1069815"/>
    <lineage>
        <taxon>Eukaryota</taxon>
        <taxon>Metazoa</taxon>
        <taxon>Spiralia</taxon>
        <taxon>Lophotrochozoa</taxon>
        <taxon>Mollusca</taxon>
        <taxon>Bivalvia</taxon>
        <taxon>Autobranchia</taxon>
        <taxon>Heteroconchia</taxon>
        <taxon>Palaeoheterodonta</taxon>
        <taxon>Unionida</taxon>
        <taxon>Unionoidea</taxon>
        <taxon>Unionidae</taxon>
        <taxon>Unioninae</taxon>
        <taxon>Sinanodonta</taxon>
    </lineage>
</organism>
<name>A0ABD3UFW4_SINWO</name>
<dbReference type="EMBL" id="JBJQND010000016">
    <property type="protein sequence ID" value="KAL3847830.1"/>
    <property type="molecule type" value="Genomic_DNA"/>
</dbReference>
<keyword evidence="2" id="KW-1185">Reference proteome</keyword>
<evidence type="ECO:0000313" key="1">
    <source>
        <dbReference type="EMBL" id="KAL3847830.1"/>
    </source>
</evidence>
<gene>
    <name evidence="1" type="ORF">ACJMK2_018722</name>
</gene>